<gene>
    <name evidence="2" type="ORF">SK3146_06808</name>
</gene>
<keyword evidence="3" id="KW-1185">Reference proteome</keyword>
<dbReference type="Proteomes" id="UP001057134">
    <property type="component" value="Chromosome"/>
</dbReference>
<evidence type="ECO:0000313" key="2">
    <source>
        <dbReference type="EMBL" id="UQZ87506.1"/>
    </source>
</evidence>
<accession>A0ABY4S1C4</accession>
<keyword evidence="1" id="KW-1133">Transmembrane helix</keyword>
<dbReference type="EMBL" id="CP027059">
    <property type="protein sequence ID" value="UQZ87506.1"/>
    <property type="molecule type" value="Genomic_DNA"/>
</dbReference>
<keyword evidence="1" id="KW-0812">Transmembrane</keyword>
<dbReference type="PANTHER" id="PTHR36832:SF2">
    <property type="entry name" value="INTEGRAL MEMBRANE PROTEIN"/>
    <property type="match status" value="1"/>
</dbReference>
<feature type="transmembrane region" description="Helical" evidence="1">
    <location>
        <begin position="20"/>
        <end position="42"/>
    </location>
</feature>
<feature type="transmembrane region" description="Helical" evidence="1">
    <location>
        <begin position="118"/>
        <end position="138"/>
    </location>
</feature>
<name>A0ABY4S1C4_9BACL</name>
<reference evidence="2" key="2">
    <citation type="journal article" date="2021" name="J Anim Sci Technol">
        <title>Complete genome sequence of Paenibacillus konkukensis sp. nov. SK3146 as a potential probiotic strain.</title>
        <authorList>
            <person name="Jung H.I."/>
            <person name="Park S."/>
            <person name="Niu K.M."/>
            <person name="Lee S.W."/>
            <person name="Kothari D."/>
            <person name="Yi K.J."/>
            <person name="Kim S.K."/>
        </authorList>
    </citation>
    <scope>NUCLEOTIDE SEQUENCE</scope>
    <source>
        <strain evidence="2">SK3146</strain>
    </source>
</reference>
<feature type="transmembrane region" description="Helical" evidence="1">
    <location>
        <begin position="182"/>
        <end position="201"/>
    </location>
</feature>
<proteinExistence type="predicted"/>
<feature type="transmembrane region" description="Helical" evidence="1">
    <location>
        <begin position="144"/>
        <end position="170"/>
    </location>
</feature>
<feature type="transmembrane region" description="Helical" evidence="1">
    <location>
        <begin position="230"/>
        <end position="253"/>
    </location>
</feature>
<feature type="transmembrane region" description="Helical" evidence="1">
    <location>
        <begin position="62"/>
        <end position="78"/>
    </location>
</feature>
<dbReference type="RefSeq" id="WP_349655178.1">
    <property type="nucleotide sequence ID" value="NZ_CP027059.1"/>
</dbReference>
<evidence type="ECO:0008006" key="4">
    <source>
        <dbReference type="Google" id="ProtNLM"/>
    </source>
</evidence>
<sequence length="269" mass="30048">MMMKAYISVFKLRISNGLQYRAAALAGVGTQFFFGSMFIMIFQAFYAHTVQEPPMTLEQVTSYTWLKQAFLALVILWLRDNELFQLITSGNIAYELCRPSDLYGLWYAKLLAQRLSSALLRCFPILIVVLFLPAPYGLELPPDFTSFLLFLAVLTAGLLLIAAISMLIYISVFVTMSPAGSLLLFSVFGEFLSGLVIPVPLMPEWMQRIVYLLPFHWTADFPFRVFTGNISAAEAVSGLFSQLLWLAALVALGKITMGRALRRVVVQGG</sequence>
<evidence type="ECO:0000313" key="3">
    <source>
        <dbReference type="Proteomes" id="UP001057134"/>
    </source>
</evidence>
<keyword evidence="1" id="KW-0472">Membrane</keyword>
<evidence type="ECO:0000256" key="1">
    <source>
        <dbReference type="SAM" id="Phobius"/>
    </source>
</evidence>
<reference evidence="2" key="1">
    <citation type="submission" date="2018-02" db="EMBL/GenBank/DDBJ databases">
        <authorList>
            <person name="Kim S.-K."/>
            <person name="Jung H.-I."/>
            <person name="Lee S.-W."/>
        </authorList>
    </citation>
    <scope>NUCLEOTIDE SEQUENCE</scope>
    <source>
        <strain evidence="2">SK3146</strain>
    </source>
</reference>
<organism evidence="2 3">
    <name type="scientific">Paenibacillus konkukensis</name>
    <dbReference type="NCBI Taxonomy" id="2020716"/>
    <lineage>
        <taxon>Bacteria</taxon>
        <taxon>Bacillati</taxon>
        <taxon>Bacillota</taxon>
        <taxon>Bacilli</taxon>
        <taxon>Bacillales</taxon>
        <taxon>Paenibacillaceae</taxon>
        <taxon>Paenibacillus</taxon>
    </lineage>
</organism>
<dbReference type="PANTHER" id="PTHR36832">
    <property type="entry name" value="SLR1174 PROTEIN-RELATED"/>
    <property type="match status" value="1"/>
</dbReference>
<protein>
    <recommendedName>
        <fullName evidence="4">ABC transporter permease</fullName>
    </recommendedName>
</protein>